<evidence type="ECO:0000256" key="2">
    <source>
        <dbReference type="ARBA" id="ARBA00004496"/>
    </source>
</evidence>
<evidence type="ECO:0000259" key="12">
    <source>
        <dbReference type="PROSITE" id="PS51072"/>
    </source>
</evidence>
<dbReference type="GO" id="GO:0006897">
    <property type="term" value="P:endocytosis"/>
    <property type="evidence" value="ECO:0007669"/>
    <property type="project" value="UniProtKB-KW"/>
</dbReference>
<evidence type="ECO:0000256" key="7">
    <source>
        <dbReference type="ARBA" id="ARBA00022737"/>
    </source>
</evidence>
<feature type="region of interest" description="Disordered" evidence="10">
    <location>
        <begin position="233"/>
        <end position="254"/>
    </location>
</feature>
<dbReference type="GO" id="GO:0012505">
    <property type="term" value="C:endomembrane system"/>
    <property type="evidence" value="ECO:0007669"/>
    <property type="project" value="UniProtKB-SubCell"/>
</dbReference>
<evidence type="ECO:0000256" key="5">
    <source>
        <dbReference type="ARBA" id="ARBA00022490"/>
    </source>
</evidence>
<keyword evidence="14" id="KW-1185">Reference proteome</keyword>
<dbReference type="InterPro" id="IPR012320">
    <property type="entry name" value="SHD_dom"/>
</dbReference>
<organism evidence="13 14">
    <name type="scientific">Amphibalanus amphitrite</name>
    <name type="common">Striped barnacle</name>
    <name type="synonym">Balanus amphitrite</name>
    <dbReference type="NCBI Taxonomy" id="1232801"/>
    <lineage>
        <taxon>Eukaryota</taxon>
        <taxon>Metazoa</taxon>
        <taxon>Ecdysozoa</taxon>
        <taxon>Arthropoda</taxon>
        <taxon>Crustacea</taxon>
        <taxon>Multicrustacea</taxon>
        <taxon>Cirripedia</taxon>
        <taxon>Thoracica</taxon>
        <taxon>Thoracicalcarea</taxon>
        <taxon>Balanomorpha</taxon>
        <taxon>Balanoidea</taxon>
        <taxon>Balanidae</taxon>
        <taxon>Amphibalaninae</taxon>
        <taxon>Amphibalanus</taxon>
    </lineage>
</organism>
<sequence>MYKLTKGIKKKVKGKKKPTEEELEQEELRQYRLEKQREQELREQEQREKEEQELLTLTPEEEHAAPVELVPQRPEDPPEEIDPFDTSIADKFGTVEATRNLLASVTGHLEAASDSLFGQLSNVKTPRQSPTHMLSRSPSPPLDGLDEHVEHHDVAFSAAFGQTVEELSDHEDAPDHAHAPTDSAAHEIDLWDSAPAAPVTKTKDQILSLFNAPATRKPEQEVDLLSSSFHDEAAHPTGDLLADGPPIPPAKDGADMLEQPVLTAAPASVPAVPEPTIWDTPEPPKVATEEGDKDGTTQAAPEEVKETEDEAADSAEGLQPPAPPPHQSSPSEEVPLRPLELQLDAPPDAKVVVDAPEEDGRAHTAAAFMDEFSTPVVPVSQITPPSPLIWGDSAAPSSAGPGGFEDPAFDSFLSMTAPPPVPQSTPARGASKQHSEDEPTDLNVFIRPQQSWTSQAPVPALAPPPKPAVAAFQDAPADTLGSNPFAVPATDLSLDLPQAKVERPEPESGSPPETPLFDEDTSQPLEPFPRTTWDKAEFDMYLRQPNKKKITGQRFWKKVFVRLADNAVLQLFNDRNDSDPFQELPLQACYSVSDVGAQQYDQYGKIFTVKLQYIFYKERPGVRPGQMTKAERITKKLGQFAISAWEGDYDRVKEFASDVRKLGMPVEHAPQISQLLKLGTQHYEDVKRFASFVEETLFKVNVHRDRALNYKTEEIQISGVDEVYLEQDVTGAVTKQLARVRLFFLAFLSGMPDVELGINDLRRQGKEVVGRHDIIPVATEEWIRLEDVQFHNIIDLQAFKESQILKFKPPDGCYIELMRFRVRPPRSRELPLQVKVKYTILQNKVDISADILVPGYVSRKMGQIPCEDVCVRMPLPECWIYMFRVEKHFRYGSVKASHRRQGKVKGIERILGAVDTLEQSLMEVSSGSAKYEHHHRAIAWRIPRLPKEGQGAYTNHTFSCKLNLTSFDQIPETFDRFCFVEYTMPHTTVSHTVCRSASISGGSGDPPEKYVRYLARYEYKVEMEFCYSKDEPAAYLSATQSNASKPAAEPPPPRPPSSDSDSDSD</sequence>
<feature type="region of interest" description="Disordered" evidence="10">
    <location>
        <begin position="1037"/>
        <end position="1065"/>
    </location>
</feature>
<feature type="region of interest" description="Disordered" evidence="10">
    <location>
        <begin position="267"/>
        <end position="358"/>
    </location>
</feature>
<gene>
    <name evidence="13" type="primary">stnB_1</name>
    <name evidence="13" type="ORF">FJT64_009359</name>
</gene>
<keyword evidence="8" id="KW-0653">Protein transport</keyword>
<reference evidence="13 14" key="1">
    <citation type="submission" date="2019-07" db="EMBL/GenBank/DDBJ databases">
        <title>Draft genome assembly of a fouling barnacle, Amphibalanus amphitrite (Darwin, 1854): The first reference genome for Thecostraca.</title>
        <authorList>
            <person name="Kim W."/>
        </authorList>
    </citation>
    <scope>NUCLEOTIDE SEQUENCE [LARGE SCALE GENOMIC DNA]</scope>
    <source>
        <strain evidence="13">SNU_AA5</strain>
        <tissue evidence="13">Soma without cirri and trophi</tissue>
    </source>
</reference>
<dbReference type="InterPro" id="IPR036168">
    <property type="entry name" value="AP2_Mu_C_sf"/>
</dbReference>
<feature type="compositionally biased region" description="Basic and acidic residues" evidence="10">
    <location>
        <begin position="26"/>
        <end position="52"/>
    </location>
</feature>
<dbReference type="FunFam" id="2.60.40.1170:FF:000022">
    <property type="entry name" value="AP-1 complex subunit mu"/>
    <property type="match status" value="1"/>
</dbReference>
<keyword evidence="6" id="KW-0254">Endocytosis</keyword>
<accession>A0A6A4VMQ4</accession>
<evidence type="ECO:0000256" key="8">
    <source>
        <dbReference type="ARBA" id="ARBA00022927"/>
    </source>
</evidence>
<dbReference type="InterPro" id="IPR050431">
    <property type="entry name" value="Adaptor_comp_med_subunit"/>
</dbReference>
<keyword evidence="7" id="KW-0677">Repeat</keyword>
<dbReference type="EMBL" id="VIIS01001800">
    <property type="protein sequence ID" value="KAF0292660.1"/>
    <property type="molecule type" value="Genomic_DNA"/>
</dbReference>
<dbReference type="Proteomes" id="UP000440578">
    <property type="component" value="Unassembled WGS sequence"/>
</dbReference>
<proteinExistence type="inferred from homology"/>
<dbReference type="OrthoDB" id="10063141at2759"/>
<feature type="domain" description="MHD" evidence="12">
    <location>
        <begin position="712"/>
        <end position="1024"/>
    </location>
</feature>
<dbReference type="Gene3D" id="2.60.40.1170">
    <property type="entry name" value="Mu homology domain, subdomain B"/>
    <property type="match status" value="1"/>
</dbReference>
<keyword evidence="9" id="KW-0472">Membrane</keyword>
<evidence type="ECO:0000256" key="9">
    <source>
        <dbReference type="ARBA" id="ARBA00023136"/>
    </source>
</evidence>
<dbReference type="SUPFAM" id="SSF49447">
    <property type="entry name" value="Second domain of Mu2 adaptin subunit (ap50) of ap2 adaptor"/>
    <property type="match status" value="1"/>
</dbReference>
<dbReference type="GO" id="GO:0030131">
    <property type="term" value="C:clathrin adaptor complex"/>
    <property type="evidence" value="ECO:0007669"/>
    <property type="project" value="InterPro"/>
</dbReference>
<comment type="similarity">
    <text evidence="3">Belongs to the Stoned B family.</text>
</comment>
<feature type="region of interest" description="Disordered" evidence="10">
    <location>
        <begin position="500"/>
        <end position="526"/>
    </location>
</feature>
<evidence type="ECO:0000313" key="14">
    <source>
        <dbReference type="Proteomes" id="UP000440578"/>
    </source>
</evidence>
<name>A0A6A4VMQ4_AMPAM</name>
<dbReference type="PROSITE" id="PS51070">
    <property type="entry name" value="SHD"/>
    <property type="match status" value="1"/>
</dbReference>
<feature type="domain" description="SHD" evidence="11">
    <location>
        <begin position="537"/>
        <end position="708"/>
    </location>
</feature>
<dbReference type="AlphaFoldDB" id="A0A6A4VMQ4"/>
<feature type="compositionally biased region" description="Basic residues" evidence="10">
    <location>
        <begin position="1"/>
        <end position="16"/>
    </location>
</feature>
<dbReference type="GO" id="GO:0006886">
    <property type="term" value="P:intracellular protein transport"/>
    <property type="evidence" value="ECO:0007669"/>
    <property type="project" value="InterPro"/>
</dbReference>
<dbReference type="InterPro" id="IPR028565">
    <property type="entry name" value="MHD"/>
</dbReference>
<dbReference type="PANTHER" id="PTHR10529">
    <property type="entry name" value="AP COMPLEX SUBUNIT MU"/>
    <property type="match status" value="1"/>
</dbReference>
<evidence type="ECO:0000259" key="11">
    <source>
        <dbReference type="PROSITE" id="PS51070"/>
    </source>
</evidence>
<evidence type="ECO:0000256" key="4">
    <source>
        <dbReference type="ARBA" id="ARBA00022448"/>
    </source>
</evidence>
<protein>
    <submittedName>
        <fullName evidence="13">Protein stoned-B</fullName>
    </submittedName>
</protein>
<feature type="region of interest" description="Disordered" evidence="10">
    <location>
        <begin position="1"/>
        <end position="85"/>
    </location>
</feature>
<dbReference type="PRINTS" id="PR00314">
    <property type="entry name" value="CLATHRINADPT"/>
</dbReference>
<dbReference type="Pfam" id="PF00928">
    <property type="entry name" value="Adap_comp_sub"/>
    <property type="match status" value="1"/>
</dbReference>
<dbReference type="InterPro" id="IPR001392">
    <property type="entry name" value="Clathrin_mu"/>
</dbReference>
<evidence type="ECO:0000256" key="6">
    <source>
        <dbReference type="ARBA" id="ARBA00022583"/>
    </source>
</evidence>
<keyword evidence="5" id="KW-0963">Cytoplasm</keyword>
<comment type="subcellular location">
    <subcellularLocation>
        <location evidence="2">Cytoplasm</location>
    </subcellularLocation>
    <subcellularLocation>
        <location evidence="1">Endomembrane system</location>
    </subcellularLocation>
</comment>
<evidence type="ECO:0000313" key="13">
    <source>
        <dbReference type="EMBL" id="KAF0292660.1"/>
    </source>
</evidence>
<keyword evidence="4" id="KW-0813">Transport</keyword>
<evidence type="ECO:0000256" key="10">
    <source>
        <dbReference type="SAM" id="MobiDB-lite"/>
    </source>
</evidence>
<evidence type="ECO:0000256" key="3">
    <source>
        <dbReference type="ARBA" id="ARBA00005579"/>
    </source>
</evidence>
<feature type="region of interest" description="Disordered" evidence="10">
    <location>
        <begin position="388"/>
        <end position="440"/>
    </location>
</feature>
<evidence type="ECO:0000256" key="1">
    <source>
        <dbReference type="ARBA" id="ARBA00004308"/>
    </source>
</evidence>
<comment type="caution">
    <text evidence="13">The sequence shown here is derived from an EMBL/GenBank/DDBJ whole genome shotgun (WGS) entry which is preliminary data.</text>
</comment>
<dbReference type="PROSITE" id="PS51072">
    <property type="entry name" value="MHD"/>
    <property type="match status" value="1"/>
</dbReference>
<dbReference type="FunFam" id="2.60.40.1170:FF:000018">
    <property type="entry name" value="stonin-2 isoform X2"/>
    <property type="match status" value="1"/>
</dbReference>